<evidence type="ECO:0000313" key="1">
    <source>
        <dbReference type="EMBL" id="OTP26893.1"/>
    </source>
</evidence>
<gene>
    <name evidence="1" type="ORF">A5802_000627</name>
</gene>
<comment type="caution">
    <text evidence="1">The sequence shown here is derived from an EMBL/GenBank/DDBJ whole genome shotgun (WGS) entry which is preliminary data.</text>
</comment>
<dbReference type="AlphaFoldDB" id="A0A1I4PEN1"/>
<name>A0A1I4PEN1_ENTMU</name>
<reference evidence="1 2" key="1">
    <citation type="submission" date="2017-05" db="EMBL/GenBank/DDBJ databases">
        <title>The Genome Sequence of Enterococcus mundtii 6B1_DIV0119.</title>
        <authorList>
            <consortium name="The Broad Institute Genomics Platform"/>
            <consortium name="The Broad Institute Genomic Center for Infectious Diseases"/>
            <person name="Earl A."/>
            <person name="Manson A."/>
            <person name="Schwartman J."/>
            <person name="Gilmore M."/>
            <person name="Abouelleil A."/>
            <person name="Cao P."/>
            <person name="Chapman S."/>
            <person name="Cusick C."/>
            <person name="Shea T."/>
            <person name="Young S."/>
            <person name="Neafsey D."/>
            <person name="Nusbaum C."/>
            <person name="Birren B."/>
        </authorList>
    </citation>
    <scope>NUCLEOTIDE SEQUENCE [LARGE SCALE GENOMIC DNA]</scope>
    <source>
        <strain evidence="1 2">6B1_DIV0119</strain>
    </source>
</reference>
<proteinExistence type="predicted"/>
<organism evidence="1 2">
    <name type="scientific">Enterococcus mundtii</name>
    <dbReference type="NCBI Taxonomy" id="53346"/>
    <lineage>
        <taxon>Bacteria</taxon>
        <taxon>Bacillati</taxon>
        <taxon>Bacillota</taxon>
        <taxon>Bacilli</taxon>
        <taxon>Lactobacillales</taxon>
        <taxon>Enterococcaceae</taxon>
        <taxon>Enterococcus</taxon>
    </lineage>
</organism>
<sequence length="79" mass="9111">MLFLLFVGFLILSFLLFRNNQEVAIAEIQKMEILRDQENDRFTANKEMVLNTKEMVAAVIYLLGAVLVGLMIYKQKNKG</sequence>
<dbReference type="Proteomes" id="UP000195024">
    <property type="component" value="Unassembled WGS sequence"/>
</dbReference>
<protein>
    <submittedName>
        <fullName evidence="1">Uncharacterized protein</fullName>
    </submittedName>
</protein>
<evidence type="ECO:0000313" key="2">
    <source>
        <dbReference type="Proteomes" id="UP000195024"/>
    </source>
</evidence>
<accession>A0A1I4PEN1</accession>
<dbReference type="EMBL" id="NGMS01000001">
    <property type="protein sequence ID" value="OTP26893.1"/>
    <property type="molecule type" value="Genomic_DNA"/>
</dbReference>